<dbReference type="EMBL" id="BPQP01000076">
    <property type="protein sequence ID" value="GJD97081.1"/>
    <property type="molecule type" value="Genomic_DNA"/>
</dbReference>
<dbReference type="InterPro" id="IPR011990">
    <property type="entry name" value="TPR-like_helical_dom_sf"/>
</dbReference>
<keyword evidence="8" id="KW-0505">Motor protein</keyword>
<dbReference type="Pfam" id="PF12770">
    <property type="entry name" value="CHAT"/>
    <property type="match status" value="1"/>
</dbReference>
<evidence type="ECO:0000256" key="7">
    <source>
        <dbReference type="ARBA" id="ARBA00023054"/>
    </source>
</evidence>
<gene>
    <name evidence="13" type="primary">ycf3_3</name>
    <name evidence="13" type="ORF">OCOJLMKI_4309</name>
</gene>
<feature type="chain" id="PRO_5047047342" evidence="11">
    <location>
        <begin position="28"/>
        <end position="1064"/>
    </location>
</feature>
<dbReference type="PANTHER" id="PTHR45783:SF3">
    <property type="entry name" value="KINESIN LIGHT CHAIN"/>
    <property type="match status" value="1"/>
</dbReference>
<evidence type="ECO:0000313" key="14">
    <source>
        <dbReference type="Proteomes" id="UP001055125"/>
    </source>
</evidence>
<dbReference type="InterPro" id="IPR019734">
    <property type="entry name" value="TPR_rpt"/>
</dbReference>
<evidence type="ECO:0000313" key="13">
    <source>
        <dbReference type="EMBL" id="GJD97081.1"/>
    </source>
</evidence>
<keyword evidence="5" id="KW-0677">Repeat</keyword>
<keyword evidence="3" id="KW-0963">Cytoplasm</keyword>
<keyword evidence="9" id="KW-0206">Cytoskeleton</keyword>
<dbReference type="InterPro" id="IPR024983">
    <property type="entry name" value="CHAT_dom"/>
</dbReference>
<dbReference type="Proteomes" id="UP001055125">
    <property type="component" value="Unassembled WGS sequence"/>
</dbReference>
<keyword evidence="6 10" id="KW-0802">TPR repeat</keyword>
<dbReference type="SMART" id="SM00028">
    <property type="entry name" value="TPR"/>
    <property type="match status" value="9"/>
</dbReference>
<feature type="domain" description="CHAT" evidence="12">
    <location>
        <begin position="717"/>
        <end position="1059"/>
    </location>
</feature>
<evidence type="ECO:0000256" key="8">
    <source>
        <dbReference type="ARBA" id="ARBA00023175"/>
    </source>
</evidence>
<dbReference type="Gene3D" id="1.25.40.10">
    <property type="entry name" value="Tetratricopeptide repeat domain"/>
    <property type="match status" value="3"/>
</dbReference>
<evidence type="ECO:0000256" key="5">
    <source>
        <dbReference type="ARBA" id="ARBA00022737"/>
    </source>
</evidence>
<proteinExistence type="inferred from homology"/>
<comment type="caution">
    <text evidence="13">The sequence shown here is derived from an EMBL/GenBank/DDBJ whole genome shotgun (WGS) entry which is preliminary data.</text>
</comment>
<evidence type="ECO:0000256" key="6">
    <source>
        <dbReference type="ARBA" id="ARBA00022803"/>
    </source>
</evidence>
<dbReference type="SUPFAM" id="SSF48452">
    <property type="entry name" value="TPR-like"/>
    <property type="match status" value="2"/>
</dbReference>
<dbReference type="PROSITE" id="PS50005">
    <property type="entry name" value="TPR"/>
    <property type="match status" value="3"/>
</dbReference>
<comment type="similarity">
    <text evidence="2">Belongs to the kinesin light chain family.</text>
</comment>
<keyword evidence="4" id="KW-0493">Microtubule</keyword>
<feature type="repeat" description="TPR" evidence="10">
    <location>
        <begin position="120"/>
        <end position="153"/>
    </location>
</feature>
<evidence type="ECO:0000256" key="2">
    <source>
        <dbReference type="ARBA" id="ARBA00009622"/>
    </source>
</evidence>
<dbReference type="Pfam" id="PF13176">
    <property type="entry name" value="TPR_7"/>
    <property type="match status" value="1"/>
</dbReference>
<sequence>MTRSPRRLARILLLVIAASTGSPPAAAQSGSITAIQGRMRQFEAAGNFPAAVAEARKLEAAVKATFGAMHQNVAVVLINLGSLHEKQLKYAEAEGFYQRALTLLEKLRRPGDPDVASDIAGTLTNLAILRNAQGRYAEAEDFYRRALSVQERAFGAVHPSLPRTLTSLASSLRSQGRQAEAEALLRRALAIHDRQTASTDSPSAAGVAETLSILGTVHHEQGRLAEAESALRRALDLRQRAPEANRSGLAVILANLSGVRRAQGHQGEAVDLLQQALSIQEQVFGPDHPKLAATLNNLGVIQGDQGRNAEAEGIHRRALAIRERALGSDSPDVAQSLTNLSVIYRAQGRQEEAAALLERALATWERTLGPSHPTLAGTLINLAIVHQERGRLGEAGGVLGKALRIQETVLGPDHPDLAISLANIARVEDARGRFAEAEAALLRALGIRERALGPDHRDTIPILNNLAVARRSAGKLAPALDAMRRASTAILTWEAGADGDAIERLRQRADYFGRHVSLLGALSRTRTDPALDREAFRIAQWAALSSTAGALEQTKGRVAARDAALTALVRESQDLAAAARETDKALIAALSRSGDGPAAGAVSALRARAADLRARIAASDAALERSFPAYAALARPKPLEVEAVQALLGSEEALVFLLPGDGESHVFAVSREDFAWAPIPLGAQALARRVAAFRRGLTVEAAQPSAGEADRFDLDGAHALYAALLGPVDRIIAGKNHLMAASSGALTALPFHLLVTEKPPLGKPADPSAYGQAAWLAKRQAVSVLPSVGSLGALRALAQREGTTKHLIGFADPIFAPAAMSQAAGTGKAQPQLVASVGGPTPALRSYDAVWNGAEIDRTRLSEALPALPETADELRAVAGRLGAAAGDLHLREAATEAAVKRAALADYRVVYFATHGLVAGDVKGLAEPALALTLPATPSALDDGLLTASEVAQLKLGAQWVVLSACNTAAGEAPGADALSGLARAFFYAGTRALLVSHWAVESMAAARLTTTTFDILEATPGIGRSEALRRAMLAHMADGSDHRNAHPAIWGAFSVIGEGAAR</sequence>
<accession>A0ABQ4S2I0</accession>
<feature type="repeat" description="TPR" evidence="10">
    <location>
        <begin position="74"/>
        <end position="107"/>
    </location>
</feature>
<dbReference type="RefSeq" id="WP_238246168.1">
    <property type="nucleotide sequence ID" value="NZ_BPQP01000076.1"/>
</dbReference>
<evidence type="ECO:0000256" key="9">
    <source>
        <dbReference type="ARBA" id="ARBA00023212"/>
    </source>
</evidence>
<feature type="signal peptide" evidence="11">
    <location>
        <begin position="1"/>
        <end position="27"/>
    </location>
</feature>
<reference evidence="13" key="2">
    <citation type="submission" date="2021-08" db="EMBL/GenBank/DDBJ databases">
        <authorList>
            <person name="Tani A."/>
            <person name="Ola A."/>
            <person name="Ogura Y."/>
            <person name="Katsura K."/>
            <person name="Hayashi T."/>
        </authorList>
    </citation>
    <scope>NUCLEOTIDE SEQUENCE</scope>
    <source>
        <strain evidence="13">DSM 19015</strain>
    </source>
</reference>
<dbReference type="PRINTS" id="PR00381">
    <property type="entry name" value="KINESINLIGHT"/>
</dbReference>
<keyword evidence="14" id="KW-1185">Reference proteome</keyword>
<keyword evidence="7" id="KW-0175">Coiled coil</keyword>
<evidence type="ECO:0000256" key="4">
    <source>
        <dbReference type="ARBA" id="ARBA00022701"/>
    </source>
</evidence>
<feature type="repeat" description="TPR" evidence="10">
    <location>
        <begin position="208"/>
        <end position="241"/>
    </location>
</feature>
<comment type="subcellular location">
    <subcellularLocation>
        <location evidence="1">Cytoplasm</location>
        <location evidence="1">Cytoskeleton</location>
    </subcellularLocation>
</comment>
<organism evidence="13 14">
    <name type="scientific">Methylobacterium iners</name>
    <dbReference type="NCBI Taxonomy" id="418707"/>
    <lineage>
        <taxon>Bacteria</taxon>
        <taxon>Pseudomonadati</taxon>
        <taxon>Pseudomonadota</taxon>
        <taxon>Alphaproteobacteria</taxon>
        <taxon>Hyphomicrobiales</taxon>
        <taxon>Methylobacteriaceae</taxon>
        <taxon>Methylobacterium</taxon>
    </lineage>
</organism>
<evidence type="ECO:0000259" key="12">
    <source>
        <dbReference type="Pfam" id="PF12770"/>
    </source>
</evidence>
<evidence type="ECO:0000256" key="10">
    <source>
        <dbReference type="PROSITE-ProRule" id="PRU00339"/>
    </source>
</evidence>
<keyword evidence="11" id="KW-0732">Signal</keyword>
<protein>
    <submittedName>
        <fullName evidence="13">Photosystem I assembly protein Ycf3</fullName>
    </submittedName>
</protein>
<reference evidence="13" key="1">
    <citation type="journal article" date="2021" name="Front. Microbiol.">
        <title>Comprehensive Comparative Genomics and Phenotyping of Methylobacterium Species.</title>
        <authorList>
            <person name="Alessa O."/>
            <person name="Ogura Y."/>
            <person name="Fujitani Y."/>
            <person name="Takami H."/>
            <person name="Hayashi T."/>
            <person name="Sahin N."/>
            <person name="Tani A."/>
        </authorList>
    </citation>
    <scope>NUCLEOTIDE SEQUENCE</scope>
    <source>
        <strain evidence="13">DSM 19015</strain>
    </source>
</reference>
<name>A0ABQ4S2I0_9HYPH</name>
<dbReference type="Pfam" id="PF13424">
    <property type="entry name" value="TPR_12"/>
    <property type="match status" value="4"/>
</dbReference>
<evidence type="ECO:0000256" key="11">
    <source>
        <dbReference type="SAM" id="SignalP"/>
    </source>
</evidence>
<dbReference type="PANTHER" id="PTHR45783">
    <property type="entry name" value="KINESIN LIGHT CHAIN"/>
    <property type="match status" value="1"/>
</dbReference>
<dbReference type="InterPro" id="IPR002151">
    <property type="entry name" value="Kinesin_light"/>
</dbReference>
<evidence type="ECO:0000256" key="1">
    <source>
        <dbReference type="ARBA" id="ARBA00004245"/>
    </source>
</evidence>
<evidence type="ECO:0000256" key="3">
    <source>
        <dbReference type="ARBA" id="ARBA00022490"/>
    </source>
</evidence>